<feature type="compositionally biased region" description="Basic and acidic residues" evidence="1">
    <location>
        <begin position="92"/>
        <end position="109"/>
    </location>
</feature>
<keyword evidence="2" id="KW-0812">Transmembrane</keyword>
<name>A0A0K8PK68_STRAJ</name>
<evidence type="ECO:0000313" key="4">
    <source>
        <dbReference type="Proteomes" id="UP000053859"/>
    </source>
</evidence>
<keyword evidence="2" id="KW-1133">Transmembrane helix</keyword>
<keyword evidence="2" id="KW-0472">Membrane</keyword>
<sequence>MTSRRNQLIDEYLHRFDNASVFLPAGRREELKQEIVEHIDAGLEEADARHAEAVRTVLERLGPPADIVAAEVSGSRSTGSTPVVKPIAHTADVTDGHKADRHEQLRQDDVAASLASSPPSRRRAMLLIGAATAALAVGALAFGVSASNDGQGQPPAYEGPTTTPSESEGAGSTPPSEWPTDASDEPTAPPSDGLSEVPGEPTAPTS</sequence>
<dbReference type="AlphaFoldDB" id="A0A0K8PK68"/>
<dbReference type="EMBL" id="DF968255">
    <property type="protein sequence ID" value="GAP48285.1"/>
    <property type="molecule type" value="Genomic_DNA"/>
</dbReference>
<dbReference type="Proteomes" id="UP000053859">
    <property type="component" value="Unassembled WGS sequence"/>
</dbReference>
<evidence type="ECO:0000313" key="3">
    <source>
        <dbReference type="EMBL" id="GAP48285.1"/>
    </source>
</evidence>
<organism evidence="3 4">
    <name type="scientific">Streptomyces azureus</name>
    <dbReference type="NCBI Taxonomy" id="146537"/>
    <lineage>
        <taxon>Bacteria</taxon>
        <taxon>Bacillati</taxon>
        <taxon>Actinomycetota</taxon>
        <taxon>Actinomycetes</taxon>
        <taxon>Kitasatosporales</taxon>
        <taxon>Streptomycetaceae</taxon>
        <taxon>Streptomyces</taxon>
    </lineage>
</organism>
<dbReference type="RefSeq" id="WP_148640326.1">
    <property type="nucleotide sequence ID" value="NZ_DF968255.1"/>
</dbReference>
<reference evidence="3" key="1">
    <citation type="journal article" date="2015" name="Genome Announc.">
        <title>Draft Genome Sequence of Thiostrepton-Producing Streptomyces azureus ATCC 14921.</title>
        <authorList>
            <person name="Sakihara K."/>
            <person name="Maeda J."/>
            <person name="Tashiro K."/>
            <person name="Fujino Y."/>
            <person name="Kuhara S."/>
            <person name="Ohshima T."/>
            <person name="Ogata S."/>
            <person name="Doi K."/>
        </authorList>
    </citation>
    <scope>NUCLEOTIDE SEQUENCE [LARGE SCALE GENOMIC DNA]</scope>
    <source>
        <strain evidence="3">ATCC14921</strain>
    </source>
</reference>
<gene>
    <name evidence="3" type="ORF">SAZU_3112</name>
</gene>
<proteinExistence type="predicted"/>
<protein>
    <submittedName>
        <fullName evidence="3">Merzoite surface protein 1</fullName>
    </submittedName>
</protein>
<dbReference type="OrthoDB" id="3701328at2"/>
<evidence type="ECO:0000256" key="1">
    <source>
        <dbReference type="SAM" id="MobiDB-lite"/>
    </source>
</evidence>
<accession>A0A0K8PK68</accession>
<dbReference type="PATRIC" id="fig|146537.3.peg.3291"/>
<evidence type="ECO:0000256" key="2">
    <source>
        <dbReference type="SAM" id="Phobius"/>
    </source>
</evidence>
<dbReference type="Pfam" id="PF22564">
    <property type="entry name" value="HAAS"/>
    <property type="match status" value="1"/>
</dbReference>
<feature type="transmembrane region" description="Helical" evidence="2">
    <location>
        <begin position="124"/>
        <end position="144"/>
    </location>
</feature>
<keyword evidence="4" id="KW-1185">Reference proteome</keyword>
<feature type="region of interest" description="Disordered" evidence="1">
    <location>
        <begin position="72"/>
        <end position="118"/>
    </location>
</feature>
<feature type="region of interest" description="Disordered" evidence="1">
    <location>
        <begin position="148"/>
        <end position="206"/>
    </location>
</feature>